<comment type="caution">
    <text evidence="1">The sequence shown here is derived from an EMBL/GenBank/DDBJ whole genome shotgun (WGS) entry which is preliminary data.</text>
</comment>
<accession>A0A080YXJ9</accession>
<dbReference type="Proteomes" id="UP000028582">
    <property type="component" value="Unassembled WGS sequence"/>
</dbReference>
<reference evidence="1 2" key="1">
    <citation type="submission" date="2013-11" db="EMBL/GenBank/DDBJ databases">
        <title>The Genome Sequence of Phytophthora parasitica P1976.</title>
        <authorList>
            <consortium name="The Broad Institute Genomics Platform"/>
            <person name="Russ C."/>
            <person name="Tyler B."/>
            <person name="Panabieres F."/>
            <person name="Shan W."/>
            <person name="Tripathy S."/>
            <person name="Grunwald N."/>
            <person name="Machado M."/>
            <person name="Johnson C.S."/>
            <person name="Walker B."/>
            <person name="Young S."/>
            <person name="Zeng Q."/>
            <person name="Gargeya S."/>
            <person name="Fitzgerald M."/>
            <person name="Haas B."/>
            <person name="Abouelleil A."/>
            <person name="Allen A.W."/>
            <person name="Alvarado L."/>
            <person name="Arachchi H.M."/>
            <person name="Berlin A.M."/>
            <person name="Chapman S.B."/>
            <person name="Gainer-Dewar J."/>
            <person name="Goldberg J."/>
            <person name="Griggs A."/>
            <person name="Gujja S."/>
            <person name="Hansen M."/>
            <person name="Howarth C."/>
            <person name="Imamovic A."/>
            <person name="Ireland A."/>
            <person name="Larimer J."/>
            <person name="McCowan C."/>
            <person name="Murphy C."/>
            <person name="Pearson M."/>
            <person name="Poon T.W."/>
            <person name="Priest M."/>
            <person name="Roberts A."/>
            <person name="Saif S."/>
            <person name="Shea T."/>
            <person name="Sisk P."/>
            <person name="Sykes S."/>
            <person name="Wortman J."/>
            <person name="Nusbaum C."/>
            <person name="Birren B."/>
        </authorList>
    </citation>
    <scope>NUCLEOTIDE SEQUENCE [LARGE SCALE GENOMIC DNA]</scope>
    <source>
        <strain evidence="1 2">P1976</strain>
    </source>
</reference>
<gene>
    <name evidence="1" type="ORF">F444_22514</name>
</gene>
<protein>
    <submittedName>
        <fullName evidence="1">Uncharacterized protein</fullName>
    </submittedName>
</protein>
<proteinExistence type="predicted"/>
<organism evidence="1 2">
    <name type="scientific">Phytophthora nicotianae P1976</name>
    <dbReference type="NCBI Taxonomy" id="1317066"/>
    <lineage>
        <taxon>Eukaryota</taxon>
        <taxon>Sar</taxon>
        <taxon>Stramenopiles</taxon>
        <taxon>Oomycota</taxon>
        <taxon>Peronosporomycetes</taxon>
        <taxon>Peronosporales</taxon>
        <taxon>Peronosporaceae</taxon>
        <taxon>Phytophthora</taxon>
    </lineage>
</organism>
<dbReference type="EMBL" id="ANJA01004388">
    <property type="protein sequence ID" value="ETO59110.1"/>
    <property type="molecule type" value="Genomic_DNA"/>
</dbReference>
<name>A0A080YXJ9_PHYNI</name>
<dbReference type="AlphaFoldDB" id="A0A080YXJ9"/>
<evidence type="ECO:0000313" key="1">
    <source>
        <dbReference type="EMBL" id="ETO59110.1"/>
    </source>
</evidence>
<sequence>MVDNGFKFKTPTARTISSLPAMKPVITADSITHILRSDQIDTCYRKVVALQRKLNTVSENALAVNIPGFGVYSTKTLRTMKAWHAATKTNKLVEKALTWVNTIDFTLAMPSSFKVDEHPELIAKVKSIPLSSRKAELLDLVGKTCLSDDTINTVMAKLFGPRSNVMIVDPWLIGSIESNNSR</sequence>
<evidence type="ECO:0000313" key="2">
    <source>
        <dbReference type="Proteomes" id="UP000028582"/>
    </source>
</evidence>